<organism evidence="4 5">
    <name type="scientific">Chlamydomonas reinhardtii</name>
    <name type="common">Chlamydomonas smithii</name>
    <dbReference type="NCBI Taxonomy" id="3055"/>
    <lineage>
        <taxon>Eukaryota</taxon>
        <taxon>Viridiplantae</taxon>
        <taxon>Chlorophyta</taxon>
        <taxon>core chlorophytes</taxon>
        <taxon>Chlorophyceae</taxon>
        <taxon>CS clade</taxon>
        <taxon>Chlamydomonadales</taxon>
        <taxon>Chlamydomonadaceae</taxon>
        <taxon>Chlamydomonas</taxon>
    </lineage>
</organism>
<name>A0A2K3D8W6_CHLRE</name>
<dbReference type="GeneID" id="5722970"/>
<keyword evidence="1" id="KW-0802">TPR repeat</keyword>
<dbReference type="Pfam" id="PF13369">
    <property type="entry name" value="Transglut_core2"/>
    <property type="match status" value="2"/>
</dbReference>
<reference evidence="4 5" key="1">
    <citation type="journal article" date="2007" name="Science">
        <title>The Chlamydomonas genome reveals the evolution of key animal and plant functions.</title>
        <authorList>
            <person name="Merchant S.S."/>
            <person name="Prochnik S.E."/>
            <person name="Vallon O."/>
            <person name="Harris E.H."/>
            <person name="Karpowicz S.J."/>
            <person name="Witman G.B."/>
            <person name="Terry A."/>
            <person name="Salamov A."/>
            <person name="Fritz-Laylin L.K."/>
            <person name="Marechal-Drouard L."/>
            <person name="Marshall W.F."/>
            <person name="Qu L.H."/>
            <person name="Nelson D.R."/>
            <person name="Sanderfoot A.A."/>
            <person name="Spalding M.H."/>
            <person name="Kapitonov V.V."/>
            <person name="Ren Q."/>
            <person name="Ferris P."/>
            <person name="Lindquist E."/>
            <person name="Shapiro H."/>
            <person name="Lucas S.M."/>
            <person name="Grimwood J."/>
            <person name="Schmutz J."/>
            <person name="Cardol P."/>
            <person name="Cerutti H."/>
            <person name="Chanfreau G."/>
            <person name="Chen C.L."/>
            <person name="Cognat V."/>
            <person name="Croft M.T."/>
            <person name="Dent R."/>
            <person name="Dutcher S."/>
            <person name="Fernandez E."/>
            <person name="Fukuzawa H."/>
            <person name="Gonzalez-Ballester D."/>
            <person name="Gonzalez-Halphen D."/>
            <person name="Hallmann A."/>
            <person name="Hanikenne M."/>
            <person name="Hippler M."/>
            <person name="Inwood W."/>
            <person name="Jabbari K."/>
            <person name="Kalanon M."/>
            <person name="Kuras R."/>
            <person name="Lefebvre P.A."/>
            <person name="Lemaire S.D."/>
            <person name="Lobanov A.V."/>
            <person name="Lohr M."/>
            <person name="Manuell A."/>
            <person name="Meier I."/>
            <person name="Mets L."/>
            <person name="Mittag M."/>
            <person name="Mittelmeier T."/>
            <person name="Moroney J.V."/>
            <person name="Moseley J."/>
            <person name="Napoli C."/>
            <person name="Nedelcu A.M."/>
            <person name="Niyogi K."/>
            <person name="Novoselov S.V."/>
            <person name="Paulsen I.T."/>
            <person name="Pazour G."/>
            <person name="Purton S."/>
            <person name="Ral J.P."/>
            <person name="Riano-Pachon D.M."/>
            <person name="Riekhof W."/>
            <person name="Rymarquis L."/>
            <person name="Schroda M."/>
            <person name="Stern D."/>
            <person name="Umen J."/>
            <person name="Willows R."/>
            <person name="Wilson N."/>
            <person name="Zimmer S.L."/>
            <person name="Allmer J."/>
            <person name="Balk J."/>
            <person name="Bisova K."/>
            <person name="Chen C.J."/>
            <person name="Elias M."/>
            <person name="Gendler K."/>
            <person name="Hauser C."/>
            <person name="Lamb M.R."/>
            <person name="Ledford H."/>
            <person name="Long J.C."/>
            <person name="Minagawa J."/>
            <person name="Page M.D."/>
            <person name="Pan J."/>
            <person name="Pootakham W."/>
            <person name="Roje S."/>
            <person name="Rose A."/>
            <person name="Stahlberg E."/>
            <person name="Terauchi A.M."/>
            <person name="Yang P."/>
            <person name="Ball S."/>
            <person name="Bowler C."/>
            <person name="Dieckmann C.L."/>
            <person name="Gladyshev V.N."/>
            <person name="Green P."/>
            <person name="Jorgensen R."/>
            <person name="Mayfield S."/>
            <person name="Mueller-Roeber B."/>
            <person name="Rajamani S."/>
            <person name="Sayre R.T."/>
            <person name="Brokstein P."/>
            <person name="Dubchak I."/>
            <person name="Goodstein D."/>
            <person name="Hornick L."/>
            <person name="Huang Y.W."/>
            <person name="Jhaveri J."/>
            <person name="Luo Y."/>
            <person name="Martinez D."/>
            <person name="Ngau W.C."/>
            <person name="Otillar B."/>
            <person name="Poliakov A."/>
            <person name="Porter A."/>
            <person name="Szajkowski L."/>
            <person name="Werner G."/>
            <person name="Zhou K."/>
            <person name="Grigoriev I.V."/>
            <person name="Rokhsar D.S."/>
            <person name="Grossman A.R."/>
        </authorList>
    </citation>
    <scope>NUCLEOTIDE SEQUENCE [LARGE SCALE GENOMIC DNA]</scope>
    <source>
        <strain evidence="5">CC-503</strain>
    </source>
</reference>
<feature type="region of interest" description="Disordered" evidence="2">
    <location>
        <begin position="72"/>
        <end position="103"/>
    </location>
</feature>
<dbReference type="AlphaFoldDB" id="A0A2K3D8W6"/>
<keyword evidence="5" id="KW-1185">Reference proteome</keyword>
<dbReference type="PANTHER" id="PTHR31350">
    <property type="entry name" value="SI:DKEY-261L7.2"/>
    <property type="match status" value="1"/>
</dbReference>
<dbReference type="EMBL" id="CM008972">
    <property type="protein sequence ID" value="PNW76972.1"/>
    <property type="molecule type" value="Genomic_DNA"/>
</dbReference>
<evidence type="ECO:0000256" key="1">
    <source>
        <dbReference type="PROSITE-ProRule" id="PRU00339"/>
    </source>
</evidence>
<feature type="compositionally biased region" description="Gly residues" evidence="2">
    <location>
        <begin position="1"/>
        <end position="24"/>
    </location>
</feature>
<feature type="region of interest" description="Disordered" evidence="2">
    <location>
        <begin position="238"/>
        <end position="301"/>
    </location>
</feature>
<feature type="domain" description="Protein SirB1 N-terminal" evidence="3">
    <location>
        <begin position="306"/>
        <end position="359"/>
    </location>
</feature>
<sequence length="473" mass="49201">MDSGDSGEGPPSGGAERGGPGSEAGAGSSSGAPGGEAGEPLTLGAGVLSRMRQLRALDEYRQLMEQLAEVELRQQQQQPGPSGGRGGSGSSSGASGSSSSAQAAASLSSSPASCSELLLQGALLIARHRYPELDEAEVRGVLDDMARKASALLPAEAERRYPLRVVAAINRVMYVDYGFRGNQEDYYSADNSCINKVVERRVGIPITLSLVYMEVGRRLGLTLRGVNLPGHFMIQPVRGPASASPGPDVGSPSAGSSSSSSSGGGGTQETEAPGVTATAAGSGFGPGAGPAAPADDDANEEAEQPLEVLIDAFKGGEVCYPAEAEERLSELLGAPVRIDPQLLKESRPLPPRTFLLRMLSNLRSIYLSTQQVDSLLTVVKFMRATLEAAAPEAAAAPVAAAIGGPRDASSLAALARDEGLCYFALKRYPEAVEALREYLAVDPSLVSPEEAQTVAAVLEEARRRMRLNRPDRD</sequence>
<feature type="compositionally biased region" description="Low complexity" evidence="2">
    <location>
        <begin position="91"/>
        <end position="103"/>
    </location>
</feature>
<dbReference type="PANTHER" id="PTHR31350:SF21">
    <property type="entry name" value="F-BOX ONLY PROTEIN 21"/>
    <property type="match status" value="1"/>
</dbReference>
<dbReference type="Proteomes" id="UP000006906">
    <property type="component" value="Chromosome 11"/>
</dbReference>
<dbReference type="Gramene" id="PNW76972">
    <property type="protein sequence ID" value="PNW76972"/>
    <property type="gene ID" value="CHLRE_11g483200v5"/>
</dbReference>
<accession>A0A2K3D8W6</accession>
<dbReference type="KEGG" id="cre:CHLRE_11g483200v5"/>
<dbReference type="InterPro" id="IPR032698">
    <property type="entry name" value="SirB1_N"/>
</dbReference>
<dbReference type="PROSITE" id="PS50005">
    <property type="entry name" value="TPR"/>
    <property type="match status" value="1"/>
</dbReference>
<dbReference type="InParanoid" id="A0A2K3D8W6"/>
<feature type="compositionally biased region" description="Low complexity" evidence="2">
    <location>
        <begin position="239"/>
        <end position="261"/>
    </location>
</feature>
<evidence type="ECO:0000259" key="3">
    <source>
        <dbReference type="Pfam" id="PF13369"/>
    </source>
</evidence>
<gene>
    <name evidence="4" type="ORF">CHLRE_11g483200v5</name>
</gene>
<feature type="compositionally biased region" description="Gly residues" evidence="2">
    <location>
        <begin position="81"/>
        <end position="90"/>
    </location>
</feature>
<proteinExistence type="predicted"/>
<dbReference type="RefSeq" id="XP_042919794.1">
    <property type="nucleotide sequence ID" value="XM_043067789.1"/>
</dbReference>
<protein>
    <recommendedName>
        <fullName evidence="3">Protein SirB1 N-terminal domain-containing protein</fullName>
    </recommendedName>
</protein>
<evidence type="ECO:0000313" key="4">
    <source>
        <dbReference type="EMBL" id="PNW76972.1"/>
    </source>
</evidence>
<feature type="domain" description="Protein SirB1 N-terminal" evidence="3">
    <location>
        <begin position="137"/>
        <end position="236"/>
    </location>
</feature>
<dbReference type="InterPro" id="IPR019734">
    <property type="entry name" value="TPR_rpt"/>
</dbReference>
<evidence type="ECO:0000313" key="5">
    <source>
        <dbReference type="Proteomes" id="UP000006906"/>
    </source>
</evidence>
<dbReference type="STRING" id="3055.A0A2K3D8W6"/>
<feature type="region of interest" description="Disordered" evidence="2">
    <location>
        <begin position="1"/>
        <end position="43"/>
    </location>
</feature>
<feature type="repeat" description="TPR" evidence="1">
    <location>
        <begin position="412"/>
        <end position="445"/>
    </location>
</feature>
<evidence type="ECO:0000256" key="2">
    <source>
        <dbReference type="SAM" id="MobiDB-lite"/>
    </source>
</evidence>
<dbReference type="OrthoDB" id="28868at2759"/>
<dbReference type="ExpressionAtlas" id="A0A2K3D8W6">
    <property type="expression patterns" value="baseline"/>
</dbReference>